<keyword evidence="2" id="KW-1185">Reference proteome</keyword>
<name>A0A7M1BAL3_9BACT</name>
<sequence length="290" mass="33120">MTQRRLTRKAHEYLDKSDEERIICCKEDVWIGYSAAVTLLELLEDKFNDPKQLRHEGLLIYGDPHNGKTAILRKFYDLHKTTLDKVDENGDTIYEIPIIYFEAPNSPNESKLYSYILDQLHVPHKGTEKVLEKARLAEHYLNKLNTKMILIDEIHSALTGNLTKQRAFVNDLKLLSNKLSLRIVLAGTREAHSALNISGETSSRFPSIELPRWSNDKKFRSFVATYETCLPLKEASNLVKDAEIMSALYYASEGLIGRTVNLLKKAAVKAIKSGRERIVLEDIEYLPTLS</sequence>
<dbReference type="Proteomes" id="UP000593580">
    <property type="component" value="Chromosome"/>
</dbReference>
<organism evidence="1 2">
    <name type="scientific">Sulfurimonas paralvinellae</name>
    <dbReference type="NCBI Taxonomy" id="317658"/>
    <lineage>
        <taxon>Bacteria</taxon>
        <taxon>Pseudomonadati</taxon>
        <taxon>Campylobacterota</taxon>
        <taxon>Epsilonproteobacteria</taxon>
        <taxon>Campylobacterales</taxon>
        <taxon>Sulfurimonadaceae</taxon>
        <taxon>Sulfurimonas</taxon>
    </lineage>
</organism>
<dbReference type="KEGG" id="spal:FM071_09180"/>
<protein>
    <submittedName>
        <fullName evidence="1">AAA family ATPase</fullName>
    </submittedName>
</protein>
<evidence type="ECO:0000313" key="2">
    <source>
        <dbReference type="Proteomes" id="UP000593580"/>
    </source>
</evidence>
<proteinExistence type="predicted"/>
<dbReference type="RefSeq" id="WP_193110716.1">
    <property type="nucleotide sequence ID" value="NZ_CP041406.1"/>
</dbReference>
<dbReference type="InterPro" id="IPR027417">
    <property type="entry name" value="P-loop_NTPase"/>
</dbReference>
<evidence type="ECO:0000313" key="1">
    <source>
        <dbReference type="EMBL" id="QOP46456.1"/>
    </source>
</evidence>
<dbReference type="SUPFAM" id="SSF52540">
    <property type="entry name" value="P-loop containing nucleoside triphosphate hydrolases"/>
    <property type="match status" value="1"/>
</dbReference>
<dbReference type="Pfam" id="PF05621">
    <property type="entry name" value="TniB"/>
    <property type="match status" value="1"/>
</dbReference>
<reference evidence="1 2" key="1">
    <citation type="submission" date="2019-07" db="EMBL/GenBank/DDBJ databases">
        <title>Sulfurimonas paralvinellae sp. nov., a novel mesophilic, hydrogen- and sulfur-oxidizing chemolithoautotroph within the Epsilonproteo- bacteria isolated from a deep-sea hydrothermal vent polychaete nest, reclassification of Thiomicrospira denitrificans as Sulfurimonas denitrificans comb. nov. and emended description of the genus Sulfurimonas.</title>
        <authorList>
            <person name="Wang S."/>
            <person name="Jiang L."/>
            <person name="Shao Z."/>
        </authorList>
    </citation>
    <scope>NUCLEOTIDE SEQUENCE [LARGE SCALE GENOMIC DNA]</scope>
    <source>
        <strain evidence="1 2">GO25</strain>
    </source>
</reference>
<dbReference type="Gene3D" id="3.40.50.300">
    <property type="entry name" value="P-loop containing nucleotide triphosphate hydrolases"/>
    <property type="match status" value="1"/>
</dbReference>
<dbReference type="EMBL" id="CP041406">
    <property type="protein sequence ID" value="QOP46456.1"/>
    <property type="molecule type" value="Genomic_DNA"/>
</dbReference>
<accession>A0A7M1BAL3</accession>
<dbReference type="AlphaFoldDB" id="A0A7M1BAL3"/>
<dbReference type="InterPro" id="IPR008868">
    <property type="entry name" value="TniB"/>
</dbReference>
<gene>
    <name evidence="1" type="ORF">FM071_09180</name>
</gene>